<gene>
    <name evidence="1" type="primary">ugpQ</name>
    <name evidence="1" type="ORF">CTB_30250</name>
</gene>
<dbReference type="GO" id="GO:0006629">
    <property type="term" value="P:lipid metabolic process"/>
    <property type="evidence" value="ECO:0007669"/>
    <property type="project" value="InterPro"/>
</dbReference>
<dbReference type="InterPro" id="IPR030395">
    <property type="entry name" value="GP_PDE_dom"/>
</dbReference>
<name>A0A0A7HG09_CLOTY</name>
<dbReference type="PANTHER" id="PTHR46211">
    <property type="entry name" value="GLYCEROPHOSPHORYL DIESTER PHOSPHODIESTERASE"/>
    <property type="match status" value="1"/>
</dbReference>
<dbReference type="RefSeq" id="WP_017753161.1">
    <property type="nucleotide sequence ID" value="NZ_CABJAO010000001.1"/>
</dbReference>
<dbReference type="EMBL" id="KM108124">
    <property type="protein sequence ID" value="AIZ03774.1"/>
    <property type="molecule type" value="Genomic_DNA"/>
</dbReference>
<dbReference type="InterPro" id="IPR017946">
    <property type="entry name" value="PLC-like_Pdiesterase_TIM-brl"/>
</dbReference>
<reference evidence="1" key="1">
    <citation type="submission" date="2014-07" db="EMBL/GenBank/DDBJ databases">
        <title>Clostridium tyrobutyricum BAS7.</title>
        <authorList>
            <person name="Kim S."/>
            <person name="Choi O."/>
            <person name="Woo H.M."/>
            <person name="Sang B.-I."/>
            <person name="Um Y."/>
        </authorList>
    </citation>
    <scope>NUCLEOTIDE SEQUENCE</scope>
    <source>
        <strain evidence="1">BAS7</strain>
    </source>
</reference>
<evidence type="ECO:0000313" key="1">
    <source>
        <dbReference type="EMBL" id="AIZ03774.1"/>
    </source>
</evidence>
<proteinExistence type="predicted"/>
<accession>A0A0A7HG09</accession>
<dbReference type="AlphaFoldDB" id="A0A0A7HG09"/>
<organism evidence="1">
    <name type="scientific">Clostridium tyrobutyricum</name>
    <dbReference type="NCBI Taxonomy" id="1519"/>
    <lineage>
        <taxon>Bacteria</taxon>
        <taxon>Bacillati</taxon>
        <taxon>Bacillota</taxon>
        <taxon>Clostridia</taxon>
        <taxon>Eubacteriales</taxon>
        <taxon>Clostridiaceae</taxon>
        <taxon>Clostridium</taxon>
    </lineage>
</organism>
<dbReference type="GO" id="GO:0008081">
    <property type="term" value="F:phosphoric diester hydrolase activity"/>
    <property type="evidence" value="ECO:0007669"/>
    <property type="project" value="InterPro"/>
</dbReference>
<dbReference type="PROSITE" id="PS51704">
    <property type="entry name" value="GP_PDE"/>
    <property type="match status" value="1"/>
</dbReference>
<dbReference type="Pfam" id="PF03009">
    <property type="entry name" value="GDPD"/>
    <property type="match status" value="1"/>
</dbReference>
<dbReference type="PANTHER" id="PTHR46211:SF14">
    <property type="entry name" value="GLYCEROPHOSPHODIESTER PHOSPHODIESTERASE"/>
    <property type="match status" value="1"/>
</dbReference>
<dbReference type="Gene3D" id="3.20.20.190">
    <property type="entry name" value="Phosphatidylinositol (PI) phosphodiesterase"/>
    <property type="match status" value="1"/>
</dbReference>
<sequence length="306" mass="35110">MISSIANPILRYNNNNKNTLKSLYNTTIKVSTISKNPKTINLKYTSAKPIYTSINLNFNKPVIIAHRAASGAAPENSIPAIDEASKIGYWGVELDVCSSSDGVLYLLHDGTLDRTTNSHGPISSKTSKEIDKLVINKGPNISNYPNLKLPRFEDALLECKKYNLIPVFDIKFLSNKTRDLNTMLRIIKKHNYSHKLLIHSFNYKDLEYLRKRDKGLILMPMVNPNKELYGYRYIKSFKSTELDCNIDYLNKNLIHKAHKDGLKVFCWTIDNPEELKRALNLGVDFIYSDKFNPNDINAYYRPKTIR</sequence>
<dbReference type="SUPFAM" id="SSF51695">
    <property type="entry name" value="PLC-like phosphodiesterases"/>
    <property type="match status" value="1"/>
</dbReference>
<protein>
    <submittedName>
        <fullName evidence="1">Glycerophosphodiester phosphodiesterase</fullName>
    </submittedName>
</protein>